<proteinExistence type="predicted"/>
<feature type="transmembrane region" description="Helical" evidence="2">
    <location>
        <begin position="156"/>
        <end position="178"/>
    </location>
</feature>
<dbReference type="RefSeq" id="WP_162452856.1">
    <property type="nucleotide sequence ID" value="NZ_WLZY01000010.1"/>
</dbReference>
<feature type="transmembrane region" description="Helical" evidence="2">
    <location>
        <begin position="226"/>
        <end position="248"/>
    </location>
</feature>
<feature type="transmembrane region" description="Helical" evidence="2">
    <location>
        <begin position="12"/>
        <end position="32"/>
    </location>
</feature>
<evidence type="ECO:0000256" key="2">
    <source>
        <dbReference type="SAM" id="Phobius"/>
    </source>
</evidence>
<feature type="compositionally biased region" description="Low complexity" evidence="1">
    <location>
        <begin position="298"/>
        <end position="309"/>
    </location>
</feature>
<organism evidence="3 4">
    <name type="scientific">Phytoactinopolyspora mesophila</name>
    <dbReference type="NCBI Taxonomy" id="2650750"/>
    <lineage>
        <taxon>Bacteria</taxon>
        <taxon>Bacillati</taxon>
        <taxon>Actinomycetota</taxon>
        <taxon>Actinomycetes</taxon>
        <taxon>Jiangellales</taxon>
        <taxon>Jiangellaceae</taxon>
        <taxon>Phytoactinopolyspora</taxon>
    </lineage>
</organism>
<dbReference type="AlphaFoldDB" id="A0A7K3MAD5"/>
<feature type="region of interest" description="Disordered" evidence="1">
    <location>
        <begin position="296"/>
        <end position="336"/>
    </location>
</feature>
<feature type="transmembrane region" description="Helical" evidence="2">
    <location>
        <begin position="66"/>
        <end position="85"/>
    </location>
</feature>
<dbReference type="Proteomes" id="UP000460435">
    <property type="component" value="Unassembled WGS sequence"/>
</dbReference>
<name>A0A7K3MAD5_9ACTN</name>
<keyword evidence="2" id="KW-1133">Transmembrane helix</keyword>
<feature type="transmembrane region" description="Helical" evidence="2">
    <location>
        <begin position="268"/>
        <end position="288"/>
    </location>
</feature>
<gene>
    <name evidence="3" type="ORF">F7O44_24050</name>
</gene>
<evidence type="ECO:0000256" key="1">
    <source>
        <dbReference type="SAM" id="MobiDB-lite"/>
    </source>
</evidence>
<accession>A0A7K3MAD5</accession>
<sequence>MPGRGSMPPAISVGISTAAVGAALTFTIWWFALRTHNGQLTDWMAFEGLITFLQQNDLRGIETLLGSLRILATLILLLAAALLVIARRHWLVAAQVVAVVVGASATGSLMGQFSPNFFQPQALTSFPFTDSVDLMTVLFASAAVAVIMATRPANRAVVAVLCAGLVGVLTAAQLVSYAQRPSMGIMALLVVTTWTGLVVAGTAIARRRGLNLAAPEGPPASKANTAVGVLVLVLFGLAAGATAVVLMVQWHAGSLPATGRYGYEILSFLGPALAVGATACLTAAANLVTVQAGGHIRPAGGQPAHPAGPDQTDQPGRPDVPAGQQRDHDHRMTETT</sequence>
<feature type="transmembrane region" description="Helical" evidence="2">
    <location>
        <begin position="131"/>
        <end position="149"/>
    </location>
</feature>
<feature type="transmembrane region" description="Helical" evidence="2">
    <location>
        <begin position="184"/>
        <end position="205"/>
    </location>
</feature>
<feature type="compositionally biased region" description="Basic and acidic residues" evidence="1">
    <location>
        <begin position="325"/>
        <end position="336"/>
    </location>
</feature>
<evidence type="ECO:0000313" key="3">
    <source>
        <dbReference type="EMBL" id="NDL60150.1"/>
    </source>
</evidence>
<keyword evidence="4" id="KW-1185">Reference proteome</keyword>
<protein>
    <submittedName>
        <fullName evidence="3">Uncharacterized protein</fullName>
    </submittedName>
</protein>
<reference evidence="3 4" key="1">
    <citation type="submission" date="2019-11" db="EMBL/GenBank/DDBJ databases">
        <authorList>
            <person name="Li X.-J."/>
            <person name="Feng X.-M."/>
        </authorList>
    </citation>
    <scope>NUCLEOTIDE SEQUENCE [LARGE SCALE GENOMIC DNA]</scope>
    <source>
        <strain evidence="3 4">XMNu-373</strain>
    </source>
</reference>
<keyword evidence="2" id="KW-0812">Transmembrane</keyword>
<keyword evidence="2" id="KW-0472">Membrane</keyword>
<evidence type="ECO:0000313" key="4">
    <source>
        <dbReference type="Proteomes" id="UP000460435"/>
    </source>
</evidence>
<dbReference type="EMBL" id="WLZY01000010">
    <property type="protein sequence ID" value="NDL60150.1"/>
    <property type="molecule type" value="Genomic_DNA"/>
</dbReference>
<comment type="caution">
    <text evidence="3">The sequence shown here is derived from an EMBL/GenBank/DDBJ whole genome shotgun (WGS) entry which is preliminary data.</text>
</comment>
<feature type="transmembrane region" description="Helical" evidence="2">
    <location>
        <begin position="92"/>
        <end position="111"/>
    </location>
</feature>